<dbReference type="eggNOG" id="COG0477">
    <property type="taxonomic scope" value="Bacteria"/>
</dbReference>
<evidence type="ECO:0000256" key="7">
    <source>
        <dbReference type="ARBA" id="ARBA00023136"/>
    </source>
</evidence>
<accession>A0A1I5UE52</accession>
<dbReference type="InterPro" id="IPR011701">
    <property type="entry name" value="MFS"/>
</dbReference>
<comment type="similarity">
    <text evidence="2">Belongs to the major facilitator superfamily. TCR/Tet family.</text>
</comment>
<proteinExistence type="inferred from homology"/>
<feature type="transmembrane region" description="Helical" evidence="9">
    <location>
        <begin position="146"/>
        <end position="164"/>
    </location>
</feature>
<evidence type="ECO:0000256" key="2">
    <source>
        <dbReference type="ARBA" id="ARBA00007520"/>
    </source>
</evidence>
<comment type="subcellular location">
    <subcellularLocation>
        <location evidence="1">Cell membrane</location>
        <topology evidence="1">Multi-pass membrane protein</topology>
    </subcellularLocation>
</comment>
<evidence type="ECO:0000259" key="10">
    <source>
        <dbReference type="PROSITE" id="PS50850"/>
    </source>
</evidence>
<evidence type="ECO:0000313" key="11">
    <source>
        <dbReference type="EMBL" id="SFP93509.1"/>
    </source>
</evidence>
<dbReference type="EMBL" id="FOVH01000019">
    <property type="protein sequence ID" value="SFP93509.1"/>
    <property type="molecule type" value="Genomic_DNA"/>
</dbReference>
<keyword evidence="6 9" id="KW-1133">Transmembrane helix</keyword>
<dbReference type="NCBIfam" id="TIGR00711">
    <property type="entry name" value="efflux_EmrB"/>
    <property type="match status" value="1"/>
</dbReference>
<evidence type="ECO:0000256" key="5">
    <source>
        <dbReference type="ARBA" id="ARBA00022692"/>
    </source>
</evidence>
<name>A0A1I5UE52_9ACTN</name>
<evidence type="ECO:0000256" key="3">
    <source>
        <dbReference type="ARBA" id="ARBA00022448"/>
    </source>
</evidence>
<feature type="transmembrane region" description="Helical" evidence="9">
    <location>
        <begin position="369"/>
        <end position="386"/>
    </location>
</feature>
<evidence type="ECO:0000313" key="12">
    <source>
        <dbReference type="Proteomes" id="UP000183413"/>
    </source>
</evidence>
<keyword evidence="12" id="KW-1185">Reference proteome</keyword>
<feature type="transmembrane region" description="Helical" evidence="9">
    <location>
        <begin position="482"/>
        <end position="500"/>
    </location>
</feature>
<dbReference type="GeneID" id="99652666"/>
<dbReference type="InterPro" id="IPR004638">
    <property type="entry name" value="EmrB-like"/>
</dbReference>
<feature type="transmembrane region" description="Helical" evidence="9">
    <location>
        <begin position="343"/>
        <end position="363"/>
    </location>
</feature>
<dbReference type="RefSeq" id="WP_177287886.1">
    <property type="nucleotide sequence ID" value="NZ_CP083237.1"/>
</dbReference>
<feature type="transmembrane region" description="Helical" evidence="9">
    <location>
        <begin position="20"/>
        <end position="36"/>
    </location>
</feature>
<feature type="transmembrane region" description="Helical" evidence="9">
    <location>
        <begin position="176"/>
        <end position="198"/>
    </location>
</feature>
<feature type="transmembrane region" description="Helical" evidence="9">
    <location>
        <begin position="210"/>
        <end position="229"/>
    </location>
</feature>
<dbReference type="GO" id="GO:0005886">
    <property type="term" value="C:plasma membrane"/>
    <property type="evidence" value="ECO:0007669"/>
    <property type="project" value="UniProtKB-SubCell"/>
</dbReference>
<dbReference type="Gene3D" id="1.20.1250.20">
    <property type="entry name" value="MFS general substrate transporter like domains"/>
    <property type="match status" value="1"/>
</dbReference>
<dbReference type="Proteomes" id="UP000183413">
    <property type="component" value="Unassembled WGS sequence"/>
</dbReference>
<evidence type="ECO:0000256" key="8">
    <source>
        <dbReference type="SAM" id="MobiDB-lite"/>
    </source>
</evidence>
<dbReference type="FunFam" id="1.20.1720.10:FF:000004">
    <property type="entry name" value="EmrB/QacA family drug resistance transporter"/>
    <property type="match status" value="1"/>
</dbReference>
<feature type="transmembrane region" description="Helical" evidence="9">
    <location>
        <begin position="235"/>
        <end position="258"/>
    </location>
</feature>
<dbReference type="InParanoid" id="A0A1I5UE52"/>
<dbReference type="Gene3D" id="1.20.1720.10">
    <property type="entry name" value="Multidrug resistance protein D"/>
    <property type="match status" value="1"/>
</dbReference>
<dbReference type="AlphaFoldDB" id="A0A1I5UE52"/>
<evidence type="ECO:0000256" key="9">
    <source>
        <dbReference type="SAM" id="Phobius"/>
    </source>
</evidence>
<dbReference type="PANTHER" id="PTHR23501">
    <property type="entry name" value="MAJOR FACILITATOR SUPERFAMILY"/>
    <property type="match status" value="1"/>
</dbReference>
<feature type="region of interest" description="Disordered" evidence="8">
    <location>
        <begin position="506"/>
        <end position="526"/>
    </location>
</feature>
<protein>
    <submittedName>
        <fullName evidence="11">Drug resistance transporter, EmrB/QacA subfamily</fullName>
    </submittedName>
</protein>
<keyword evidence="5 9" id="KW-0812">Transmembrane</keyword>
<sequence>MSTTPTESPVTAPSQSKRQIYIVMSGLMIGMLLAMLDNMVVGTAMPTIVGELGGLAHLSWVVTAYTLATAAATPIWGKLGDIYGRKGMFMAAVVLFLIGSALAGMAHSMTQLIAFRGVQGLGAGGLMVGAMAIIGDLVPPRERGRYQGLMAAVMPLAFIGGPLLGGLVTDHLSWRWAFYINLPLGALALVVTGLTMHLPKRPRGTSRIDFVGAALLTAGIVCLSLMTSWGGTEYAWSSATVIGLGIGAAVLLPLFVLWELRTDSPILPMSLFRSRNFTLASVLGFLVGFAMFGAVTFLPQFQQLVQGASATNSGLLLLPLMMGMLVTTMAVGQLVTRTGRYRVFPIVGGVFMTAGMLLLAQLTVDSTRLTTGLFMLVLGAGLGFLMQNTMLIAQNSVEMKDMGAASGAATLFRTIGGSLGVSILGAVYSNQLTGALTDRLGEQAGRSLSGGGGQLTPALLKQMPANVRDAVEHAVASGVHNVFLWAGAFTLLAIVAAWFIRETPLRGAPTDQPTPKDQELSEPAIV</sequence>
<keyword evidence="4" id="KW-1003">Cell membrane</keyword>
<feature type="transmembrane region" description="Helical" evidence="9">
    <location>
        <begin position="88"/>
        <end position="107"/>
    </location>
</feature>
<dbReference type="PROSITE" id="PS50850">
    <property type="entry name" value="MFS"/>
    <property type="match status" value="1"/>
</dbReference>
<dbReference type="Pfam" id="PF07690">
    <property type="entry name" value="MFS_1"/>
    <property type="match status" value="1"/>
</dbReference>
<dbReference type="InterPro" id="IPR020846">
    <property type="entry name" value="MFS_dom"/>
</dbReference>
<feature type="domain" description="Major facilitator superfamily (MFS) profile" evidence="10">
    <location>
        <begin position="23"/>
        <end position="505"/>
    </location>
</feature>
<feature type="transmembrane region" description="Helical" evidence="9">
    <location>
        <begin position="279"/>
        <end position="301"/>
    </location>
</feature>
<dbReference type="PANTHER" id="PTHR23501:SF197">
    <property type="entry name" value="COMD"/>
    <property type="match status" value="1"/>
</dbReference>
<dbReference type="CDD" id="cd17502">
    <property type="entry name" value="MFS_Azr1_MDR_like"/>
    <property type="match status" value="1"/>
</dbReference>
<reference evidence="11 12" key="1">
    <citation type="submission" date="2016-10" db="EMBL/GenBank/DDBJ databases">
        <authorList>
            <person name="de Groot N.N."/>
        </authorList>
    </citation>
    <scope>NUCLEOTIDE SEQUENCE [LARGE SCALE GENOMIC DNA]</scope>
    <source>
        <strain evidence="11 12">DSM 43067</strain>
    </source>
</reference>
<feature type="transmembrane region" description="Helical" evidence="9">
    <location>
        <begin position="56"/>
        <end position="76"/>
    </location>
</feature>
<gene>
    <name evidence="11" type="ORF">SAMN04489713_119159</name>
</gene>
<dbReference type="GO" id="GO:0022857">
    <property type="term" value="F:transmembrane transporter activity"/>
    <property type="evidence" value="ECO:0007669"/>
    <property type="project" value="InterPro"/>
</dbReference>
<dbReference type="InterPro" id="IPR036259">
    <property type="entry name" value="MFS_trans_sf"/>
</dbReference>
<dbReference type="PRINTS" id="PR01036">
    <property type="entry name" value="TCRTETB"/>
</dbReference>
<keyword evidence="7 9" id="KW-0472">Membrane</keyword>
<dbReference type="STRING" id="1993.SAMN04489713_119159"/>
<evidence type="ECO:0000256" key="6">
    <source>
        <dbReference type="ARBA" id="ARBA00022989"/>
    </source>
</evidence>
<organism evidence="11 12">
    <name type="scientific">Actinomadura madurae</name>
    <dbReference type="NCBI Taxonomy" id="1993"/>
    <lineage>
        <taxon>Bacteria</taxon>
        <taxon>Bacillati</taxon>
        <taxon>Actinomycetota</taxon>
        <taxon>Actinomycetes</taxon>
        <taxon>Streptosporangiales</taxon>
        <taxon>Thermomonosporaceae</taxon>
        <taxon>Actinomadura</taxon>
    </lineage>
</organism>
<dbReference type="SUPFAM" id="SSF103473">
    <property type="entry name" value="MFS general substrate transporter"/>
    <property type="match status" value="1"/>
</dbReference>
<feature type="transmembrane region" description="Helical" evidence="9">
    <location>
        <begin position="313"/>
        <end position="331"/>
    </location>
</feature>
<feature type="transmembrane region" description="Helical" evidence="9">
    <location>
        <begin position="113"/>
        <end position="134"/>
    </location>
</feature>
<keyword evidence="3" id="KW-0813">Transport</keyword>
<evidence type="ECO:0000256" key="4">
    <source>
        <dbReference type="ARBA" id="ARBA00022475"/>
    </source>
</evidence>
<evidence type="ECO:0000256" key="1">
    <source>
        <dbReference type="ARBA" id="ARBA00004651"/>
    </source>
</evidence>